<feature type="repeat" description="ANK" evidence="7">
    <location>
        <begin position="157"/>
        <end position="189"/>
    </location>
</feature>
<accession>A0AAD6L9A7</accession>
<evidence type="ECO:0000256" key="8">
    <source>
        <dbReference type="SAM" id="MobiDB-lite"/>
    </source>
</evidence>
<keyword evidence="6 9" id="KW-0472">Membrane</keyword>
<dbReference type="Pfam" id="PF13637">
    <property type="entry name" value="Ank_4"/>
    <property type="match status" value="1"/>
</dbReference>
<feature type="transmembrane region" description="Helical" evidence="9">
    <location>
        <begin position="566"/>
        <end position="588"/>
    </location>
</feature>
<feature type="transmembrane region" description="Helical" evidence="9">
    <location>
        <begin position="1288"/>
        <end position="1312"/>
    </location>
</feature>
<dbReference type="Pfam" id="PF00023">
    <property type="entry name" value="Ank"/>
    <property type="match status" value="2"/>
</dbReference>
<evidence type="ECO:0000313" key="11">
    <source>
        <dbReference type="EMBL" id="KAJ6952710.1"/>
    </source>
</evidence>
<evidence type="ECO:0000256" key="9">
    <source>
        <dbReference type="SAM" id="Phobius"/>
    </source>
</evidence>
<feature type="transmembrane region" description="Helical" evidence="9">
    <location>
        <begin position="600"/>
        <end position="624"/>
    </location>
</feature>
<proteinExistence type="predicted"/>
<keyword evidence="2 9" id="KW-0812">Transmembrane</keyword>
<dbReference type="FunFam" id="1.25.40.20:FF:000510">
    <property type="entry name" value="Ankyrin repeat family protein"/>
    <property type="match status" value="1"/>
</dbReference>
<keyword evidence="5 7" id="KW-0040">ANK repeat</keyword>
<evidence type="ECO:0000256" key="4">
    <source>
        <dbReference type="ARBA" id="ARBA00022989"/>
    </source>
</evidence>
<feature type="transmembrane region" description="Helical" evidence="9">
    <location>
        <begin position="630"/>
        <end position="652"/>
    </location>
</feature>
<dbReference type="PANTHER" id="PTHR24186:SF46">
    <property type="entry name" value="PROTEIN ACCELERATED CELL DEATH 6-LIKE"/>
    <property type="match status" value="1"/>
</dbReference>
<keyword evidence="4 9" id="KW-1133">Transmembrane helix</keyword>
<feature type="domain" description="PGG" evidence="10">
    <location>
        <begin position="1208"/>
        <end position="1311"/>
    </location>
</feature>
<dbReference type="EMBL" id="JAQIZT010000019">
    <property type="protein sequence ID" value="KAJ6952710.1"/>
    <property type="molecule type" value="Genomic_DNA"/>
</dbReference>
<dbReference type="GO" id="GO:0005886">
    <property type="term" value="C:plasma membrane"/>
    <property type="evidence" value="ECO:0007669"/>
    <property type="project" value="TreeGrafter"/>
</dbReference>
<feature type="domain" description="PGG" evidence="10">
    <location>
        <begin position="510"/>
        <end position="623"/>
    </location>
</feature>
<reference evidence="11" key="1">
    <citation type="journal article" date="2023" name="Mol. Ecol. Resour.">
        <title>Chromosome-level genome assembly of a triploid poplar Populus alba 'Berolinensis'.</title>
        <authorList>
            <person name="Chen S."/>
            <person name="Yu Y."/>
            <person name="Wang X."/>
            <person name="Wang S."/>
            <person name="Zhang T."/>
            <person name="Zhou Y."/>
            <person name="He R."/>
            <person name="Meng N."/>
            <person name="Wang Y."/>
            <person name="Liu W."/>
            <person name="Liu Z."/>
            <person name="Liu J."/>
            <person name="Guo Q."/>
            <person name="Huang H."/>
            <person name="Sederoff R.R."/>
            <person name="Wang G."/>
            <person name="Qu G."/>
            <person name="Chen S."/>
        </authorList>
    </citation>
    <scope>NUCLEOTIDE SEQUENCE</scope>
    <source>
        <strain evidence="11">SC-2020</strain>
    </source>
</reference>
<evidence type="ECO:0000256" key="7">
    <source>
        <dbReference type="PROSITE-ProRule" id="PRU00023"/>
    </source>
</evidence>
<dbReference type="InterPro" id="IPR002110">
    <property type="entry name" value="Ankyrin_rpt"/>
</dbReference>
<feature type="transmembrane region" description="Helical" evidence="9">
    <location>
        <begin position="1318"/>
        <end position="1344"/>
    </location>
</feature>
<organism evidence="11 12">
    <name type="scientific">Populus alba x Populus x berolinensis</name>
    <dbReference type="NCBI Taxonomy" id="444605"/>
    <lineage>
        <taxon>Eukaryota</taxon>
        <taxon>Viridiplantae</taxon>
        <taxon>Streptophyta</taxon>
        <taxon>Embryophyta</taxon>
        <taxon>Tracheophyta</taxon>
        <taxon>Spermatophyta</taxon>
        <taxon>Magnoliopsida</taxon>
        <taxon>eudicotyledons</taxon>
        <taxon>Gunneridae</taxon>
        <taxon>Pentapetalae</taxon>
        <taxon>rosids</taxon>
        <taxon>fabids</taxon>
        <taxon>Malpighiales</taxon>
        <taxon>Salicaceae</taxon>
        <taxon>Saliceae</taxon>
        <taxon>Populus</taxon>
    </lineage>
</organism>
<sequence length="1374" mass="153014">MELSINISGQASNQRDENVRQWKAESFPPQIPRDGDPKKMMDEKLYKYAEEDKFDELFGELRRVSAAELSSIIYTQVSPSGNSLLHVSASNGSKHVTELLLQHFPLLMMRKNFHDDTALHLAAGAGQLGTTTVLINKAKGHGGASHFPNFLEMKNDRGNTALHDAVINGHDSLAHFLVSESSKLLYTENNERKSPLYLAVENSDEKMLTTLMDTIPDDVDLLNKLEGKSPVHAAVQGKKRAILEQIAKKKPGLLRRKDEKGENPLHCAASMGYVWETQFLFDKYRDGAIQQNDEGNMPIHVASKKGYVDVVDAYISKWTYPAEFLNSKRQNILHVAAESGRYRVVKYILGNKNLEALINKQDLDGNTPLHLASKNGRSITAFTLVRNSMVMKDKANGENLTPYEVAKKQSKMVEAEFSGEPILNGKDNNVDPKSGDSNPKSDDKREKPQTKDKPDHGVGNQVGPDDRKGGKKNLGFYEAMMTLSILHFWAGPKRSKAEYLRIKGRPLPKEEIKGRIDSLLVVAVLIAGATFAGVLQLPKSGASNITTNSTYNQSISEQNEDILRNVYIFSDMVALNSAVMASIILCWAQLYDVKVAAHAVWLASILTGGAIYWMCIAFVFAVAIDVGKSFAFFVVAIAVGGAFFLFQTLVSIPLIIPPSANQIIERIASPRIYLLIFYLHFVLDCLSFKLKKTEKPQQTTVMELSINIPGQSSNQRDKNFRKWKSESFPSQIPRDDDPKKMMDKELYKYAAEDKFDELFGELRRVSSAELSSIIYTQVSPSGNSLLHVSARHGSKDVTELLLQHFPLLMTRKNFHKDTALHLAAGAGQLETITVLVNKAKGHGGASDFSNFLEMKNDRGNTALHDAVIKRHHEVARFLVSESSKLLYTENNERKSPLYLAVVETSIDDKGSDEKMFTILMDAIPDDVDLLNKLEGKSPVHAAVLGREKKILEQIANKKPDLLRRKDEKGGNPLHCAACMGYVWGTRFLFDKYRDGAIQQNDEGNMPIHVASKKNHVDVVDAYISDWTDATEFLNSKRQNILHVAAESGRHLVVNYILRNKNLEALINEKDLDGNTPLHLASKNGRSIATFALVRNPIVKTRKRIANGENLTPYDVAAKQLKIVGAEYSNGKDDQVDQKSGNYGEKPLAKNTSDHGVGNQVDQDDKSGGKRKLDYYGVMMTLWILHFFARPRKSKIEYFSNKSRPLPKEEIKGRIDSLLVVAVLIAGVTFSGILQLPRSADLSESGQNEGILRNVYIYFDMVALNAAVMASIILCWAQLYDVKVAAHAIWVASILTGVAIYMMCMAFVFAVAIDAGKSFAFFFVTIASGGVLLLFQTVVSIPLIIPPSASPYIYVPILYSYFLLDWLSFKLKKKE</sequence>
<evidence type="ECO:0000313" key="12">
    <source>
        <dbReference type="Proteomes" id="UP001164929"/>
    </source>
</evidence>
<dbReference type="PANTHER" id="PTHR24186">
    <property type="entry name" value="PROTEIN PHOSPHATASE 1 REGULATORY SUBUNIT"/>
    <property type="match status" value="1"/>
</dbReference>
<dbReference type="InterPro" id="IPR026961">
    <property type="entry name" value="PGG_dom"/>
</dbReference>
<keyword evidence="12" id="KW-1185">Reference proteome</keyword>
<evidence type="ECO:0000256" key="6">
    <source>
        <dbReference type="ARBA" id="ARBA00023136"/>
    </source>
</evidence>
<feature type="compositionally biased region" description="Basic and acidic residues" evidence="8">
    <location>
        <begin position="14"/>
        <end position="23"/>
    </location>
</feature>
<feature type="repeat" description="ANK" evidence="7">
    <location>
        <begin position="858"/>
        <end position="890"/>
    </location>
</feature>
<feature type="transmembrane region" description="Helical" evidence="9">
    <location>
        <begin position="1351"/>
        <end position="1368"/>
    </location>
</feature>
<feature type="region of interest" description="Disordered" evidence="8">
    <location>
        <begin position="1131"/>
        <end position="1168"/>
    </location>
</feature>
<dbReference type="SUPFAM" id="SSF48403">
    <property type="entry name" value="Ankyrin repeat"/>
    <property type="match status" value="2"/>
</dbReference>
<evidence type="ECO:0000256" key="5">
    <source>
        <dbReference type="ARBA" id="ARBA00023043"/>
    </source>
</evidence>
<protein>
    <recommendedName>
        <fullName evidence="10">PGG domain-containing protein</fullName>
    </recommendedName>
</protein>
<dbReference type="PROSITE" id="PS50088">
    <property type="entry name" value="ANK_REPEAT"/>
    <property type="match status" value="2"/>
</dbReference>
<dbReference type="Proteomes" id="UP001164929">
    <property type="component" value="Chromosome 19"/>
</dbReference>
<evidence type="ECO:0000259" key="10">
    <source>
        <dbReference type="Pfam" id="PF13962"/>
    </source>
</evidence>
<dbReference type="Pfam" id="PF13962">
    <property type="entry name" value="PGG"/>
    <property type="match status" value="2"/>
</dbReference>
<feature type="region of interest" description="Disordered" evidence="8">
    <location>
        <begin position="1"/>
        <end position="38"/>
    </location>
</feature>
<feature type="transmembrane region" description="Helical" evidence="9">
    <location>
        <begin position="1217"/>
        <end position="1235"/>
    </location>
</feature>
<dbReference type="Gene3D" id="1.25.40.20">
    <property type="entry name" value="Ankyrin repeat-containing domain"/>
    <property type="match status" value="4"/>
</dbReference>
<comment type="subcellular location">
    <subcellularLocation>
        <location evidence="1">Membrane</location>
        <topology evidence="1">Multi-pass membrane protein</topology>
    </subcellularLocation>
</comment>
<feature type="compositionally biased region" description="Polar residues" evidence="8">
    <location>
        <begin position="1"/>
        <end position="13"/>
    </location>
</feature>
<feature type="transmembrane region" description="Helical" evidence="9">
    <location>
        <begin position="1255"/>
        <end position="1276"/>
    </location>
</feature>
<dbReference type="InterPro" id="IPR036770">
    <property type="entry name" value="Ankyrin_rpt-contain_sf"/>
</dbReference>
<feature type="region of interest" description="Disordered" evidence="8">
    <location>
        <begin position="418"/>
        <end position="470"/>
    </location>
</feature>
<name>A0AAD6L9A7_9ROSI</name>
<gene>
    <name evidence="11" type="ORF">NC653_041751</name>
</gene>
<dbReference type="SMART" id="SM00248">
    <property type="entry name" value="ANK"/>
    <property type="match status" value="17"/>
</dbReference>
<comment type="caution">
    <text evidence="11">The sequence shown here is derived from an EMBL/GenBank/DDBJ whole genome shotgun (WGS) entry which is preliminary data.</text>
</comment>
<evidence type="ECO:0000256" key="2">
    <source>
        <dbReference type="ARBA" id="ARBA00022692"/>
    </source>
</evidence>
<keyword evidence="3" id="KW-0677">Repeat</keyword>
<feature type="compositionally biased region" description="Basic and acidic residues" evidence="8">
    <location>
        <begin position="428"/>
        <end position="456"/>
    </location>
</feature>
<dbReference type="Pfam" id="PF12796">
    <property type="entry name" value="Ank_2"/>
    <property type="match status" value="4"/>
</dbReference>
<evidence type="ECO:0000256" key="3">
    <source>
        <dbReference type="ARBA" id="ARBA00022737"/>
    </source>
</evidence>
<feature type="transmembrane region" description="Helical" evidence="9">
    <location>
        <begin position="512"/>
        <end position="535"/>
    </location>
</feature>
<evidence type="ECO:0000256" key="1">
    <source>
        <dbReference type="ARBA" id="ARBA00004141"/>
    </source>
</evidence>